<dbReference type="InterPro" id="IPR017972">
    <property type="entry name" value="Cyt_P450_CS"/>
</dbReference>
<evidence type="ECO:0000256" key="8">
    <source>
        <dbReference type="ARBA" id="ARBA00023033"/>
    </source>
</evidence>
<proteinExistence type="inferred from homology"/>
<keyword evidence="5 9" id="KW-0479">Metal-binding</keyword>
<organism evidence="11 12">
    <name type="scientific">Mycena albidolilacea</name>
    <dbReference type="NCBI Taxonomy" id="1033008"/>
    <lineage>
        <taxon>Eukaryota</taxon>
        <taxon>Fungi</taxon>
        <taxon>Dikarya</taxon>
        <taxon>Basidiomycota</taxon>
        <taxon>Agaricomycotina</taxon>
        <taxon>Agaricomycetes</taxon>
        <taxon>Agaricomycetidae</taxon>
        <taxon>Agaricales</taxon>
        <taxon>Marasmiineae</taxon>
        <taxon>Mycenaceae</taxon>
        <taxon>Mycena</taxon>
    </lineage>
</organism>
<dbReference type="InterPro" id="IPR001128">
    <property type="entry name" value="Cyt_P450"/>
</dbReference>
<dbReference type="PROSITE" id="PS00086">
    <property type="entry name" value="CYTOCHROME_P450"/>
    <property type="match status" value="1"/>
</dbReference>
<evidence type="ECO:0000313" key="11">
    <source>
        <dbReference type="EMBL" id="KAJ7359174.1"/>
    </source>
</evidence>
<name>A0AAD7EYX4_9AGAR</name>
<dbReference type="InterPro" id="IPR050364">
    <property type="entry name" value="Cytochrome_P450_fung"/>
</dbReference>
<evidence type="ECO:0000256" key="2">
    <source>
        <dbReference type="ARBA" id="ARBA00005179"/>
    </source>
</evidence>
<keyword evidence="6 10" id="KW-0560">Oxidoreductase</keyword>
<accession>A0AAD7EYX4</accession>
<dbReference type="Proteomes" id="UP001218218">
    <property type="component" value="Unassembled WGS sequence"/>
</dbReference>
<gene>
    <name evidence="11" type="ORF">DFH08DRAFT_405354</name>
</gene>
<reference evidence="11" key="1">
    <citation type="submission" date="2023-03" db="EMBL/GenBank/DDBJ databases">
        <title>Massive genome expansion in bonnet fungi (Mycena s.s.) driven by repeated elements and novel gene families across ecological guilds.</title>
        <authorList>
            <consortium name="Lawrence Berkeley National Laboratory"/>
            <person name="Harder C.B."/>
            <person name="Miyauchi S."/>
            <person name="Viragh M."/>
            <person name="Kuo A."/>
            <person name="Thoen E."/>
            <person name="Andreopoulos B."/>
            <person name="Lu D."/>
            <person name="Skrede I."/>
            <person name="Drula E."/>
            <person name="Henrissat B."/>
            <person name="Morin E."/>
            <person name="Kohler A."/>
            <person name="Barry K."/>
            <person name="LaButti K."/>
            <person name="Morin E."/>
            <person name="Salamov A."/>
            <person name="Lipzen A."/>
            <person name="Mereny Z."/>
            <person name="Hegedus B."/>
            <person name="Baldrian P."/>
            <person name="Stursova M."/>
            <person name="Weitz H."/>
            <person name="Taylor A."/>
            <person name="Grigoriev I.V."/>
            <person name="Nagy L.G."/>
            <person name="Martin F."/>
            <person name="Kauserud H."/>
        </authorList>
    </citation>
    <scope>NUCLEOTIDE SEQUENCE</scope>
    <source>
        <strain evidence="11">CBHHK002</strain>
    </source>
</reference>
<dbReference type="CDD" id="cd11065">
    <property type="entry name" value="CYP64-like"/>
    <property type="match status" value="1"/>
</dbReference>
<dbReference type="InterPro" id="IPR002401">
    <property type="entry name" value="Cyt_P450_E_grp-I"/>
</dbReference>
<dbReference type="GO" id="GO:0016705">
    <property type="term" value="F:oxidoreductase activity, acting on paired donors, with incorporation or reduction of molecular oxygen"/>
    <property type="evidence" value="ECO:0007669"/>
    <property type="project" value="InterPro"/>
</dbReference>
<comment type="cofactor">
    <cofactor evidence="1 9">
        <name>heme</name>
        <dbReference type="ChEBI" id="CHEBI:30413"/>
    </cofactor>
</comment>
<evidence type="ECO:0000313" key="12">
    <source>
        <dbReference type="Proteomes" id="UP001218218"/>
    </source>
</evidence>
<dbReference type="Pfam" id="PF00067">
    <property type="entry name" value="p450"/>
    <property type="match status" value="2"/>
</dbReference>
<dbReference type="PRINTS" id="PR00463">
    <property type="entry name" value="EP450I"/>
</dbReference>
<evidence type="ECO:0000256" key="1">
    <source>
        <dbReference type="ARBA" id="ARBA00001971"/>
    </source>
</evidence>
<comment type="pathway">
    <text evidence="2">Secondary metabolite biosynthesis.</text>
</comment>
<dbReference type="GO" id="GO:0005506">
    <property type="term" value="F:iron ion binding"/>
    <property type="evidence" value="ECO:0007669"/>
    <property type="project" value="InterPro"/>
</dbReference>
<sequence>MSSFQLSPEVVSAAAAVGAFGLLIKYVRRDSRLTPPGPRPLPIVGNLLSMPAQEQWLVYEEWSRRYGSDVVHMNVLGTDILVVNSAQAASALFGHKSAIYSDRPRMPMLGELYYTRYSELLAQSDIISPSSIGLGWHFGFMPHGEDWRLHRKIFAQEFTSAAVEGYEDQELKWTKIFLQNLIATPQNFTQHIQHMASGLALETSFGLQVQPSGQPDPFIGAAKQAVEALTETGLFGTYLVDFLPILKYVPAWFPFATFKRQASKWRISSDIAAHVPFDVLKKTMAIEDYVPSIGSKILLGDETGNETAVRQATAAMFANGSAAAVSTLTTFILAMRLYPDVQAKARKEIDQVVSGRLPNFSDEASLPYVTAIVRELGRWNPVAPLAFPHKLSADDTYNGYHLKAGSVVFPNAWAILHDPVVYPEPHIFKPERFLTADGKLNPAVKDPEAVWGFGRRICPGRKMATSSLFITIASVLATFEISPAVDENGRTIEPSGEYGSGMLRYPKPFECSIKPRGPEAAALVSED</sequence>
<evidence type="ECO:0000256" key="9">
    <source>
        <dbReference type="PIRSR" id="PIRSR602401-1"/>
    </source>
</evidence>
<comment type="caution">
    <text evidence="11">The sequence shown here is derived from an EMBL/GenBank/DDBJ whole genome shotgun (WGS) entry which is preliminary data.</text>
</comment>
<dbReference type="GO" id="GO:0004497">
    <property type="term" value="F:monooxygenase activity"/>
    <property type="evidence" value="ECO:0007669"/>
    <property type="project" value="UniProtKB-KW"/>
</dbReference>
<dbReference type="SUPFAM" id="SSF48264">
    <property type="entry name" value="Cytochrome P450"/>
    <property type="match status" value="1"/>
</dbReference>
<dbReference type="EMBL" id="JARIHO010000006">
    <property type="protein sequence ID" value="KAJ7359174.1"/>
    <property type="molecule type" value="Genomic_DNA"/>
</dbReference>
<keyword evidence="12" id="KW-1185">Reference proteome</keyword>
<feature type="binding site" description="axial binding residue" evidence="9">
    <location>
        <position position="458"/>
    </location>
    <ligand>
        <name>heme</name>
        <dbReference type="ChEBI" id="CHEBI:30413"/>
    </ligand>
    <ligandPart>
        <name>Fe</name>
        <dbReference type="ChEBI" id="CHEBI:18248"/>
    </ligandPart>
</feature>
<dbReference type="PANTHER" id="PTHR46300">
    <property type="entry name" value="P450, PUTATIVE (EUROFUNG)-RELATED-RELATED"/>
    <property type="match status" value="1"/>
</dbReference>
<evidence type="ECO:0000256" key="5">
    <source>
        <dbReference type="ARBA" id="ARBA00022723"/>
    </source>
</evidence>
<keyword evidence="8 10" id="KW-0503">Monooxygenase</keyword>
<dbReference type="AlphaFoldDB" id="A0AAD7EYX4"/>
<protein>
    <submittedName>
        <fullName evidence="11">Cytochrome P450</fullName>
    </submittedName>
</protein>
<comment type="similarity">
    <text evidence="3 10">Belongs to the cytochrome P450 family.</text>
</comment>
<keyword evidence="7 9" id="KW-0408">Iron</keyword>
<dbReference type="PRINTS" id="PR00385">
    <property type="entry name" value="P450"/>
</dbReference>
<evidence type="ECO:0000256" key="7">
    <source>
        <dbReference type="ARBA" id="ARBA00023004"/>
    </source>
</evidence>
<dbReference type="GO" id="GO:0020037">
    <property type="term" value="F:heme binding"/>
    <property type="evidence" value="ECO:0007669"/>
    <property type="project" value="InterPro"/>
</dbReference>
<keyword evidence="4 9" id="KW-0349">Heme</keyword>
<dbReference type="Gene3D" id="1.10.630.10">
    <property type="entry name" value="Cytochrome P450"/>
    <property type="match status" value="1"/>
</dbReference>
<evidence type="ECO:0000256" key="10">
    <source>
        <dbReference type="RuleBase" id="RU000461"/>
    </source>
</evidence>
<evidence type="ECO:0000256" key="6">
    <source>
        <dbReference type="ARBA" id="ARBA00023002"/>
    </source>
</evidence>
<dbReference type="InterPro" id="IPR036396">
    <property type="entry name" value="Cyt_P450_sf"/>
</dbReference>
<evidence type="ECO:0000256" key="3">
    <source>
        <dbReference type="ARBA" id="ARBA00010617"/>
    </source>
</evidence>
<evidence type="ECO:0000256" key="4">
    <source>
        <dbReference type="ARBA" id="ARBA00022617"/>
    </source>
</evidence>
<dbReference type="PANTHER" id="PTHR46300:SF7">
    <property type="entry name" value="P450, PUTATIVE (EUROFUNG)-RELATED"/>
    <property type="match status" value="1"/>
</dbReference>